<accession>A0AAN6NCW0</accession>
<dbReference type="AlphaFoldDB" id="A0AAN6NCW0"/>
<name>A0AAN6NCW0_9PEZI</name>
<dbReference type="SUPFAM" id="SSF48403">
    <property type="entry name" value="Ankyrin repeat"/>
    <property type="match status" value="1"/>
</dbReference>
<dbReference type="PROSITE" id="PS50297">
    <property type="entry name" value="ANK_REP_REGION"/>
    <property type="match status" value="3"/>
</dbReference>
<dbReference type="PANTHER" id="PTHR24180">
    <property type="entry name" value="CYCLIN-DEPENDENT KINASE INHIBITOR 2C-RELATED"/>
    <property type="match status" value="1"/>
</dbReference>
<organism evidence="5 6">
    <name type="scientific">Diplogelasinospora grovesii</name>
    <dbReference type="NCBI Taxonomy" id="303347"/>
    <lineage>
        <taxon>Eukaryota</taxon>
        <taxon>Fungi</taxon>
        <taxon>Dikarya</taxon>
        <taxon>Ascomycota</taxon>
        <taxon>Pezizomycotina</taxon>
        <taxon>Sordariomycetes</taxon>
        <taxon>Sordariomycetidae</taxon>
        <taxon>Sordariales</taxon>
        <taxon>Diplogelasinosporaceae</taxon>
        <taxon>Diplogelasinospora</taxon>
    </lineage>
</organism>
<dbReference type="Proteomes" id="UP001303473">
    <property type="component" value="Unassembled WGS sequence"/>
</dbReference>
<evidence type="ECO:0000256" key="4">
    <source>
        <dbReference type="SAM" id="MobiDB-lite"/>
    </source>
</evidence>
<sequence>MELSPNLTSHSQNHLDDTDEYCWTDLQLASRNDDPDRVRDILAQDPESVNAPPAGYYGQTALRVACMRSHIEIRSRDVHAPGGSNFQHNALQLGCSTANMQVVRMLLDAGAEVNPIVSRYNGRTALQATAEQGHFELVAVLLELGADVNAPPSPTAGHTALQAAAHGGHVHVVQVLLNKGADVDAPAQSKMDLRRFRGHAWADLNASGNVFRGGTALHAALERNKAALVRKSLQAGADPNGEADWGRQTLLPSANRWTHGRK</sequence>
<feature type="repeat" description="ANK" evidence="3">
    <location>
        <begin position="156"/>
        <end position="188"/>
    </location>
</feature>
<dbReference type="InterPro" id="IPR036770">
    <property type="entry name" value="Ankyrin_rpt-contain_sf"/>
</dbReference>
<dbReference type="PROSITE" id="PS50088">
    <property type="entry name" value="ANK_REPEAT"/>
    <property type="match status" value="3"/>
</dbReference>
<keyword evidence="1" id="KW-0677">Repeat</keyword>
<protein>
    <submittedName>
        <fullName evidence="5">Ankyrin repeat-containing domain protein</fullName>
    </submittedName>
</protein>
<keyword evidence="2 3" id="KW-0040">ANK repeat</keyword>
<dbReference type="PRINTS" id="PR01415">
    <property type="entry name" value="ANKYRIN"/>
</dbReference>
<evidence type="ECO:0000313" key="5">
    <source>
        <dbReference type="EMBL" id="KAK3941427.1"/>
    </source>
</evidence>
<dbReference type="Gene3D" id="1.25.40.20">
    <property type="entry name" value="Ankyrin repeat-containing domain"/>
    <property type="match status" value="3"/>
</dbReference>
<dbReference type="PANTHER" id="PTHR24180:SF45">
    <property type="entry name" value="POLY [ADP-RIBOSE] POLYMERASE TANKYRASE"/>
    <property type="match status" value="1"/>
</dbReference>
<keyword evidence="6" id="KW-1185">Reference proteome</keyword>
<reference evidence="6" key="1">
    <citation type="journal article" date="2023" name="Mol. Phylogenet. Evol.">
        <title>Genome-scale phylogeny and comparative genomics of the fungal order Sordariales.</title>
        <authorList>
            <person name="Hensen N."/>
            <person name="Bonometti L."/>
            <person name="Westerberg I."/>
            <person name="Brannstrom I.O."/>
            <person name="Guillou S."/>
            <person name="Cros-Aarteil S."/>
            <person name="Calhoun S."/>
            <person name="Haridas S."/>
            <person name="Kuo A."/>
            <person name="Mondo S."/>
            <person name="Pangilinan J."/>
            <person name="Riley R."/>
            <person name="LaButti K."/>
            <person name="Andreopoulos B."/>
            <person name="Lipzen A."/>
            <person name="Chen C."/>
            <person name="Yan M."/>
            <person name="Daum C."/>
            <person name="Ng V."/>
            <person name="Clum A."/>
            <person name="Steindorff A."/>
            <person name="Ohm R.A."/>
            <person name="Martin F."/>
            <person name="Silar P."/>
            <person name="Natvig D.O."/>
            <person name="Lalanne C."/>
            <person name="Gautier V."/>
            <person name="Ament-Velasquez S.L."/>
            <person name="Kruys A."/>
            <person name="Hutchinson M.I."/>
            <person name="Powell A.J."/>
            <person name="Barry K."/>
            <person name="Miller A.N."/>
            <person name="Grigoriev I.V."/>
            <person name="Debuchy R."/>
            <person name="Gladieux P."/>
            <person name="Hiltunen Thoren M."/>
            <person name="Johannesson H."/>
        </authorList>
    </citation>
    <scope>NUCLEOTIDE SEQUENCE [LARGE SCALE GENOMIC DNA]</scope>
    <source>
        <strain evidence="6">CBS 340.73</strain>
    </source>
</reference>
<evidence type="ECO:0000256" key="1">
    <source>
        <dbReference type="ARBA" id="ARBA00022737"/>
    </source>
</evidence>
<gene>
    <name evidence="5" type="ORF">QBC46DRAFT_363371</name>
</gene>
<feature type="repeat" description="ANK" evidence="3">
    <location>
        <begin position="212"/>
        <end position="244"/>
    </location>
</feature>
<evidence type="ECO:0000313" key="6">
    <source>
        <dbReference type="Proteomes" id="UP001303473"/>
    </source>
</evidence>
<proteinExistence type="predicted"/>
<evidence type="ECO:0000256" key="2">
    <source>
        <dbReference type="ARBA" id="ARBA00023043"/>
    </source>
</evidence>
<dbReference type="SMART" id="SM00248">
    <property type="entry name" value="ANK"/>
    <property type="match status" value="5"/>
</dbReference>
<dbReference type="Pfam" id="PF12796">
    <property type="entry name" value="Ank_2"/>
    <property type="match status" value="1"/>
</dbReference>
<dbReference type="InterPro" id="IPR051637">
    <property type="entry name" value="Ank_repeat_dom-contain_49"/>
</dbReference>
<comment type="caution">
    <text evidence="5">The sequence shown here is derived from an EMBL/GenBank/DDBJ whole genome shotgun (WGS) entry which is preliminary data.</text>
</comment>
<feature type="repeat" description="ANK" evidence="3">
    <location>
        <begin position="121"/>
        <end position="153"/>
    </location>
</feature>
<dbReference type="InterPro" id="IPR002110">
    <property type="entry name" value="Ankyrin_rpt"/>
</dbReference>
<feature type="region of interest" description="Disordered" evidence="4">
    <location>
        <begin position="235"/>
        <end position="262"/>
    </location>
</feature>
<dbReference type="EMBL" id="MU853783">
    <property type="protein sequence ID" value="KAK3941427.1"/>
    <property type="molecule type" value="Genomic_DNA"/>
</dbReference>
<evidence type="ECO:0000256" key="3">
    <source>
        <dbReference type="PROSITE-ProRule" id="PRU00023"/>
    </source>
</evidence>